<proteinExistence type="predicted"/>
<keyword evidence="2" id="KW-0472">Membrane</keyword>
<dbReference type="Pfam" id="PF13927">
    <property type="entry name" value="Ig_3"/>
    <property type="match status" value="3"/>
</dbReference>
<reference evidence="3" key="1">
    <citation type="submission" date="2020-03" db="EMBL/GenBank/DDBJ databases">
        <title>Melopsittacus undulatus (budgerigar) genome, bMelUnd1, maternal haplotype with Z.</title>
        <authorList>
            <person name="Gedman G."/>
            <person name="Mountcastle J."/>
            <person name="Haase B."/>
            <person name="Formenti G."/>
            <person name="Wright T."/>
            <person name="Apodaca J."/>
            <person name="Pelan S."/>
            <person name="Chow W."/>
            <person name="Rhie A."/>
            <person name="Howe K."/>
            <person name="Fedrigo O."/>
            <person name="Jarvis E.D."/>
        </authorList>
    </citation>
    <scope>NUCLEOTIDE SEQUENCE [LARGE SCALE GENOMIC DNA]</scope>
</reference>
<dbReference type="GO" id="GO:0005886">
    <property type="term" value="C:plasma membrane"/>
    <property type="evidence" value="ECO:0007669"/>
    <property type="project" value="TreeGrafter"/>
</dbReference>
<feature type="transmembrane region" description="Helical" evidence="2">
    <location>
        <begin position="683"/>
        <end position="708"/>
    </location>
</feature>
<dbReference type="PROSITE" id="PS50835">
    <property type="entry name" value="IG_LIKE"/>
    <property type="match status" value="5"/>
</dbReference>
<name>A0A8V5H1V5_MELUD</name>
<keyword evidence="2" id="KW-1133">Transmembrane helix</keyword>
<keyword evidence="2" id="KW-0812">Transmembrane</keyword>
<dbReference type="InterPro" id="IPR003598">
    <property type="entry name" value="Ig_sub2"/>
</dbReference>
<evidence type="ECO:0000256" key="1">
    <source>
        <dbReference type="SAM" id="MobiDB-lite"/>
    </source>
</evidence>
<dbReference type="InterPro" id="IPR048679">
    <property type="entry name" value="ICAM1_3_5_D2"/>
</dbReference>
<reference evidence="3" key="2">
    <citation type="submission" date="2025-08" db="UniProtKB">
        <authorList>
            <consortium name="Ensembl"/>
        </authorList>
    </citation>
    <scope>IDENTIFICATION</scope>
</reference>
<dbReference type="Ensembl" id="ENSMUNT00000030639.1">
    <property type="protein sequence ID" value="ENSMUNP00000023001.1"/>
    <property type="gene ID" value="ENSMUNG00000020989.1"/>
</dbReference>
<keyword evidence="4" id="KW-1185">Reference proteome</keyword>
<feature type="compositionally biased region" description="Polar residues" evidence="1">
    <location>
        <begin position="388"/>
        <end position="418"/>
    </location>
</feature>
<dbReference type="InterPro" id="IPR036179">
    <property type="entry name" value="Ig-like_dom_sf"/>
</dbReference>
<dbReference type="PANTHER" id="PTHR13771">
    <property type="entry name" value="INTERCELLULAR ADHESION MOLECULE"/>
    <property type="match status" value="1"/>
</dbReference>
<gene>
    <name evidence="3" type="primary">LOC117437576</name>
</gene>
<evidence type="ECO:0000313" key="4">
    <source>
        <dbReference type="Proteomes" id="UP000694405"/>
    </source>
</evidence>
<dbReference type="GO" id="GO:0007155">
    <property type="term" value="P:cell adhesion"/>
    <property type="evidence" value="ECO:0007669"/>
    <property type="project" value="InterPro"/>
</dbReference>
<dbReference type="GO" id="GO:0005178">
    <property type="term" value="F:integrin binding"/>
    <property type="evidence" value="ECO:0007669"/>
    <property type="project" value="InterPro"/>
</dbReference>
<accession>A0A8V5H1V5</accession>
<dbReference type="PANTHER" id="PTHR13771:SF9">
    <property type="entry name" value="INTERCELLULAR ADHESION MOLECULE 5"/>
    <property type="match status" value="1"/>
</dbReference>
<dbReference type="InterPro" id="IPR003599">
    <property type="entry name" value="Ig_sub"/>
</dbReference>
<dbReference type="Gene3D" id="2.60.40.10">
    <property type="entry name" value="Immunoglobulins"/>
    <property type="match status" value="7"/>
</dbReference>
<dbReference type="Pfam" id="PF21146">
    <property type="entry name" value="ICAM1_3_5_D2"/>
    <property type="match status" value="1"/>
</dbReference>
<organism evidence="3 4">
    <name type="scientific">Melopsittacus undulatus</name>
    <name type="common">Budgerigar</name>
    <name type="synonym">Psittacus undulatus</name>
    <dbReference type="NCBI Taxonomy" id="13146"/>
    <lineage>
        <taxon>Eukaryota</taxon>
        <taxon>Metazoa</taxon>
        <taxon>Chordata</taxon>
        <taxon>Craniata</taxon>
        <taxon>Vertebrata</taxon>
        <taxon>Euteleostomi</taxon>
        <taxon>Archelosauria</taxon>
        <taxon>Archosauria</taxon>
        <taxon>Dinosauria</taxon>
        <taxon>Saurischia</taxon>
        <taxon>Theropoda</taxon>
        <taxon>Coelurosauria</taxon>
        <taxon>Aves</taxon>
        <taxon>Neognathae</taxon>
        <taxon>Neoaves</taxon>
        <taxon>Telluraves</taxon>
        <taxon>Australaves</taxon>
        <taxon>Psittaciformes</taxon>
        <taxon>Psittaculidae</taxon>
        <taxon>Melopsittacus</taxon>
    </lineage>
</organism>
<evidence type="ECO:0000256" key="2">
    <source>
        <dbReference type="SAM" id="Phobius"/>
    </source>
</evidence>
<dbReference type="FunFam" id="2.60.40.10:FF:000641">
    <property type="entry name" value="Intercellular adhesion molecule 1"/>
    <property type="match status" value="1"/>
</dbReference>
<dbReference type="InterPro" id="IPR047012">
    <property type="entry name" value="ICAM_VCAM"/>
</dbReference>
<dbReference type="SMART" id="SM00408">
    <property type="entry name" value="IGc2"/>
    <property type="match status" value="4"/>
</dbReference>
<dbReference type="InterPro" id="IPR007110">
    <property type="entry name" value="Ig-like_dom"/>
</dbReference>
<dbReference type="AlphaFoldDB" id="A0A8V5H1V5"/>
<dbReference type="InterPro" id="IPR013783">
    <property type="entry name" value="Ig-like_fold"/>
</dbReference>
<dbReference type="SMART" id="SM00409">
    <property type="entry name" value="IG"/>
    <property type="match status" value="4"/>
</dbReference>
<dbReference type="SUPFAM" id="SSF48726">
    <property type="entry name" value="Immunoglobulin"/>
    <property type="match status" value="7"/>
</dbReference>
<feature type="region of interest" description="Disordered" evidence="1">
    <location>
        <begin position="371"/>
        <end position="434"/>
    </location>
</feature>
<protein>
    <submittedName>
        <fullName evidence="3">Uncharacterized protein</fullName>
    </submittedName>
</protein>
<reference evidence="3" key="3">
    <citation type="submission" date="2025-09" db="UniProtKB">
        <authorList>
            <consortium name="Ensembl"/>
        </authorList>
    </citation>
    <scope>IDENTIFICATION</scope>
</reference>
<evidence type="ECO:0000313" key="3">
    <source>
        <dbReference type="Ensembl" id="ENSMUNP00000023001.1"/>
    </source>
</evidence>
<sequence length="775" mass="81753">MGESQNLTCHVLEVAPVVNLTVTLRRGADTLRTVGFGAVNGSTNVTVTHVLSAGPEDHGQDVTCHAELSLRPHGPLFASAAVPIRLSVFALPEPPELQAPSHMELGTTGTASCQVTGAFPIADVGFTITMAGQSLNVTTTVVGDVLTSITRLVPSMVGALELVCTVTVATAARTARSTFPIGFPAPILELSPVPAPAGTEVLVLCRIDAAEPPALWLQLRDADNGILAEGPHSQLELPLVAGRGDDRRRFRCRASLDVDGNTVTKDVDNQLSVLYMPDLAVNDCPGIRTWLQGTWEALSCHATGNPIPTVSCGRDGVTISTTVPELVTRSRAGTYICNATNSLGTQSRLVTVNVECEWHWYPPVPTGTHRYPPVPTSTHQYPPAPTGTHHTSADHNGTGSTSANHNGTSADHNSTSTNHDPHLPPDEPTLTERGCPTHRLWVEGEQRELSCRADGDPAPSTHCTRDDGTTGGRLTTQQRVVDRGDAGSYTCRASNKHGTAERSVVVTVEYKPSMADPGCPSQRLWVEGTPAELLCAATGNPQPHVTCTKLGDGYPPMTTSTNVTRAHAGTYQCQATNSRGSALRNVTITVEYSPTTVTLRVLPSAAVSSGTSLSVECRADGLPPPTYGWVLPPAPNLRFGTGNHSVTITGAGTVNGGVYTCTASNRHGWQAGSIMVRVDENRLVLVASLGSVGAITAVGLVAAGGYYLKSTACKKGEYNVRDAEGTLEAACLHRQHHGQAEVYGIQDAEGTLEAACLHRQHHGQAEVYGIQLTQP</sequence>
<dbReference type="Proteomes" id="UP000694405">
    <property type="component" value="Chromosome 23"/>
</dbReference>
<feature type="region of interest" description="Disordered" evidence="1">
    <location>
        <begin position="451"/>
        <end position="473"/>
    </location>
</feature>